<feature type="domain" description="HD-GYP" evidence="1">
    <location>
        <begin position="126"/>
        <end position="323"/>
    </location>
</feature>
<dbReference type="RefSeq" id="WP_059745536.1">
    <property type="nucleotide sequence ID" value="NZ_JBOZPT010000003.1"/>
</dbReference>
<evidence type="ECO:0000259" key="1">
    <source>
        <dbReference type="PROSITE" id="PS51832"/>
    </source>
</evidence>
<dbReference type="SMART" id="SM00471">
    <property type="entry name" value="HDc"/>
    <property type="match status" value="1"/>
</dbReference>
<dbReference type="Pfam" id="PF11871">
    <property type="entry name" value="DUF3391"/>
    <property type="match status" value="1"/>
</dbReference>
<dbReference type="PANTHER" id="PTHR43155:SF2">
    <property type="entry name" value="CYCLIC DI-GMP PHOSPHODIESTERASE PA4108"/>
    <property type="match status" value="1"/>
</dbReference>
<organism evidence="2">
    <name type="scientific">Shewanella frigidimarina</name>
    <dbReference type="NCBI Taxonomy" id="56812"/>
    <lineage>
        <taxon>Bacteria</taxon>
        <taxon>Pseudomonadati</taxon>
        <taxon>Pseudomonadota</taxon>
        <taxon>Gammaproteobacteria</taxon>
        <taxon>Alteromonadales</taxon>
        <taxon>Shewanellaceae</taxon>
        <taxon>Shewanella</taxon>
    </lineage>
</organism>
<dbReference type="GO" id="GO:0008081">
    <property type="term" value="F:phosphoric diester hydrolase activity"/>
    <property type="evidence" value="ECO:0007669"/>
    <property type="project" value="UniProtKB-ARBA"/>
</dbReference>
<dbReference type="InterPro" id="IPR021812">
    <property type="entry name" value="DUF3391"/>
</dbReference>
<dbReference type="InterPro" id="IPR037522">
    <property type="entry name" value="HD_GYP_dom"/>
</dbReference>
<dbReference type="InterPro" id="IPR003607">
    <property type="entry name" value="HD/PDEase_dom"/>
</dbReference>
<gene>
    <name evidence="2" type="ORF">AWJ07_15300</name>
</gene>
<dbReference type="Gene3D" id="1.10.3210.10">
    <property type="entry name" value="Hypothetical protein af1432"/>
    <property type="match status" value="1"/>
</dbReference>
<dbReference type="SUPFAM" id="SSF109604">
    <property type="entry name" value="HD-domain/PDEase-like"/>
    <property type="match status" value="1"/>
</dbReference>
<dbReference type="CDD" id="cd00077">
    <property type="entry name" value="HDc"/>
    <property type="match status" value="1"/>
</dbReference>
<reference evidence="2 3" key="1">
    <citation type="submission" date="2016-01" db="EMBL/GenBank/DDBJ databases">
        <title>Draft genome of the antarctic isolate Shewanella frigidimarina Ag06-30.</title>
        <authorList>
            <person name="Parmeciano Di Noto G."/>
            <person name="Vazquez S."/>
            <person name="Mac Cormack W."/>
            <person name="Iriarte A."/>
            <person name="Quiroga C."/>
        </authorList>
    </citation>
    <scope>NUCLEOTIDE SEQUENCE [LARGE SCALE GENOMIC DNA]</scope>
    <source>
        <strain evidence="2 3">Ag06-30</strain>
    </source>
</reference>
<proteinExistence type="predicted"/>
<dbReference type="Proteomes" id="UP000055702">
    <property type="component" value="Unassembled WGS sequence"/>
</dbReference>
<protein>
    <submittedName>
        <fullName evidence="2">Phosphohydrolase</fullName>
    </submittedName>
</protein>
<dbReference type="PANTHER" id="PTHR43155">
    <property type="entry name" value="CYCLIC DI-GMP PHOSPHODIESTERASE PA4108-RELATED"/>
    <property type="match status" value="1"/>
</dbReference>
<name>A0A119D008_SHEFR</name>
<evidence type="ECO:0000313" key="3">
    <source>
        <dbReference type="Proteomes" id="UP000055702"/>
    </source>
</evidence>
<keyword evidence="2" id="KW-0378">Hydrolase</keyword>
<sequence>MLVEHDIADICVGMYIVEITVSKQKYRLAKPAMLENELVIDALKRKSVEKLIVDISKSRVKSKYSETVTLVPSKKVYEHVFNQEADKARSVFNEAKRIQYKLFHNAQKGIPLELAPVQKIATESTEIIFNNPNALACVLNIRNKDEYLLEHSVAVSILMTMFAVYLKIDKDIINQLAIGAFLHDVGKIMVPDSILHKSDKLTDDEFYLMKSHASHSINIMRNTSGISAISLEVVSQHHEKLNGKGYPLGLKAEKISQYGRMISICDIFDALTSTRCYKAGRPQVKAFGILRALAANGELDNTLVDNFIRCMGVYPVGSLVLLASNRLAVVESHNPKDPIRPNVRPFYHVSPKHFESSEGIDLSVESPEKIIKGVHADDFDLDMKQVIDFLAQEG</sequence>
<dbReference type="Pfam" id="PF13487">
    <property type="entry name" value="HD_5"/>
    <property type="match status" value="1"/>
</dbReference>
<dbReference type="AlphaFoldDB" id="A0A119D008"/>
<comment type="caution">
    <text evidence="2">The sequence shown here is derived from an EMBL/GenBank/DDBJ whole genome shotgun (WGS) entry which is preliminary data.</text>
</comment>
<dbReference type="EMBL" id="LRDC01000016">
    <property type="protein sequence ID" value="KVX02180.1"/>
    <property type="molecule type" value="Genomic_DNA"/>
</dbReference>
<accession>A0A119D008</accession>
<dbReference type="PROSITE" id="PS51832">
    <property type="entry name" value="HD_GYP"/>
    <property type="match status" value="1"/>
</dbReference>
<evidence type="ECO:0000313" key="2">
    <source>
        <dbReference type="EMBL" id="KVX02180.1"/>
    </source>
</evidence>